<dbReference type="SUPFAM" id="SSF54211">
    <property type="entry name" value="Ribosomal protein S5 domain 2-like"/>
    <property type="match status" value="1"/>
</dbReference>
<dbReference type="PANTHER" id="PTHR16301:SF20">
    <property type="entry name" value="IMPACT FAMILY MEMBER YIGZ"/>
    <property type="match status" value="1"/>
</dbReference>
<dbReference type="PROSITE" id="PS00910">
    <property type="entry name" value="UPF0029"/>
    <property type="match status" value="1"/>
</dbReference>
<dbReference type="EMBL" id="JABXJJ020000045">
    <property type="protein sequence ID" value="MDI5973425.1"/>
    <property type="molecule type" value="Genomic_DNA"/>
</dbReference>
<dbReference type="Pfam" id="PF01205">
    <property type="entry name" value="Impact_N"/>
    <property type="match status" value="1"/>
</dbReference>
<evidence type="ECO:0000313" key="4">
    <source>
        <dbReference type="EMBL" id="MDI5973425.1"/>
    </source>
</evidence>
<dbReference type="InterPro" id="IPR020568">
    <property type="entry name" value="Ribosomal_Su5_D2-typ_SF"/>
</dbReference>
<accession>A0AA90KIN4</accession>
<dbReference type="NCBIfam" id="TIGR00257">
    <property type="entry name" value="IMPACT_YIGZ"/>
    <property type="match status" value="1"/>
</dbReference>
<dbReference type="Pfam" id="PF09186">
    <property type="entry name" value="DUF1949"/>
    <property type="match status" value="1"/>
</dbReference>
<organism evidence="4">
    <name type="scientific">Streptantibioticus silvisoli</name>
    <dbReference type="NCBI Taxonomy" id="2705255"/>
    <lineage>
        <taxon>Bacteria</taxon>
        <taxon>Bacillati</taxon>
        <taxon>Actinomycetota</taxon>
        <taxon>Actinomycetes</taxon>
        <taxon>Kitasatosporales</taxon>
        <taxon>Streptomycetaceae</taxon>
        <taxon>Streptantibioticus</taxon>
    </lineage>
</organism>
<protein>
    <submittedName>
        <fullName evidence="4">YigZ family protein</fullName>
    </submittedName>
</protein>
<feature type="domain" description="UPF0029" evidence="3">
    <location>
        <begin position="140"/>
        <end position="194"/>
    </location>
</feature>
<dbReference type="RefSeq" id="WP_271317772.1">
    <property type="nucleotide sequence ID" value="NZ_JABXJJ020000045.1"/>
</dbReference>
<dbReference type="InterPro" id="IPR020569">
    <property type="entry name" value="UPF0029_Impact_CS"/>
</dbReference>
<dbReference type="InterPro" id="IPR015269">
    <property type="entry name" value="UPF0029_Impact_C"/>
</dbReference>
<evidence type="ECO:0000259" key="2">
    <source>
        <dbReference type="Pfam" id="PF01205"/>
    </source>
</evidence>
<comment type="caution">
    <text evidence="4">The sequence shown here is derived from an EMBL/GenBank/DDBJ whole genome shotgun (WGS) entry which is preliminary data.</text>
</comment>
<comment type="similarity">
    <text evidence="1">Belongs to the IMPACT family.</text>
</comment>
<reference evidence="4" key="1">
    <citation type="submission" date="2023-05" db="EMBL/GenBank/DDBJ databases">
        <title>Streptantibioticus silvisoli sp. nov., acidotolerant actinomycetes 1 from pine litter.</title>
        <authorList>
            <person name="Swiecimska M."/>
            <person name="Golinska P."/>
            <person name="Sangal V."/>
            <person name="Wachnowicz B."/>
            <person name="Goodfellow M."/>
        </authorList>
    </citation>
    <scope>NUCLEOTIDE SEQUENCE</scope>
    <source>
        <strain evidence="4">SL13</strain>
    </source>
</reference>
<evidence type="ECO:0000256" key="1">
    <source>
        <dbReference type="ARBA" id="ARBA00007665"/>
    </source>
</evidence>
<dbReference type="AlphaFoldDB" id="A0AA90KIN4"/>
<sequence length="208" mass="22336">MPETYRTLSQRGVHETEINRSRFLCALAPAASESEAAEFLRQVRAEHPTASHHCFAWVIGADASVQRAGDDGEPGGTAGVPMLQMLLRRDMRYVVAVVTRYYGGVKLGAGGLIRAYGGAVGAALDALGNELRHRYRLATVTVDHDRAGRLHNDLLATGRVVRDVRYDTAVTLDLALPDAEVDAFRAWLADTTAGTASLVLGGETYATA</sequence>
<dbReference type="GO" id="GO:0006446">
    <property type="term" value="P:regulation of translational initiation"/>
    <property type="evidence" value="ECO:0007669"/>
    <property type="project" value="TreeGrafter"/>
</dbReference>
<dbReference type="InterPro" id="IPR036956">
    <property type="entry name" value="Impact_N_sf"/>
</dbReference>
<dbReference type="GO" id="GO:0005737">
    <property type="term" value="C:cytoplasm"/>
    <property type="evidence" value="ECO:0007669"/>
    <property type="project" value="TreeGrafter"/>
</dbReference>
<dbReference type="PANTHER" id="PTHR16301">
    <property type="entry name" value="IMPACT-RELATED"/>
    <property type="match status" value="1"/>
</dbReference>
<gene>
    <name evidence="4" type="ORF">POF50_029470</name>
</gene>
<dbReference type="SUPFAM" id="SSF54980">
    <property type="entry name" value="EF-G C-terminal domain-like"/>
    <property type="match status" value="1"/>
</dbReference>
<dbReference type="InterPro" id="IPR001498">
    <property type="entry name" value="Impact_N"/>
</dbReference>
<feature type="domain" description="Impact N-terminal" evidence="2">
    <location>
        <begin position="20"/>
        <end position="123"/>
    </location>
</feature>
<dbReference type="InterPro" id="IPR023582">
    <property type="entry name" value="Impact"/>
</dbReference>
<proteinExistence type="inferred from homology"/>
<dbReference type="InterPro" id="IPR035647">
    <property type="entry name" value="EFG_III/V"/>
</dbReference>
<dbReference type="Gene3D" id="3.30.230.30">
    <property type="entry name" value="Impact, N-terminal domain"/>
    <property type="match status" value="1"/>
</dbReference>
<evidence type="ECO:0000259" key="3">
    <source>
        <dbReference type="Pfam" id="PF09186"/>
    </source>
</evidence>
<name>A0AA90KIN4_9ACTN</name>
<dbReference type="InterPro" id="IPR015796">
    <property type="entry name" value="Impact_YigZ-like"/>
</dbReference>